<accession>A0A1G2QGW9</accession>
<dbReference type="EMBL" id="MHTK01000005">
    <property type="protein sequence ID" value="OHA59825.1"/>
    <property type="molecule type" value="Genomic_DNA"/>
</dbReference>
<gene>
    <name evidence="2" type="ORF">A2589_03225</name>
</gene>
<keyword evidence="1" id="KW-0812">Transmembrane</keyword>
<organism evidence="2 3">
    <name type="scientific">Candidatus Vogelbacteria bacterium RIFOXYD1_FULL_46_19</name>
    <dbReference type="NCBI Taxonomy" id="1802439"/>
    <lineage>
        <taxon>Bacteria</taxon>
        <taxon>Candidatus Vogeliibacteriota</taxon>
    </lineage>
</organism>
<dbReference type="AlphaFoldDB" id="A0A1G2QGW9"/>
<comment type="caution">
    <text evidence="2">The sequence shown here is derived from an EMBL/GenBank/DDBJ whole genome shotgun (WGS) entry which is preliminary data.</text>
</comment>
<dbReference type="Proteomes" id="UP000177838">
    <property type="component" value="Unassembled WGS sequence"/>
</dbReference>
<evidence type="ECO:0000256" key="1">
    <source>
        <dbReference type="SAM" id="Phobius"/>
    </source>
</evidence>
<proteinExistence type="predicted"/>
<keyword evidence="1" id="KW-0472">Membrane</keyword>
<evidence type="ECO:0008006" key="4">
    <source>
        <dbReference type="Google" id="ProtNLM"/>
    </source>
</evidence>
<feature type="transmembrane region" description="Helical" evidence="1">
    <location>
        <begin position="12"/>
        <end position="33"/>
    </location>
</feature>
<reference evidence="2 3" key="1">
    <citation type="journal article" date="2016" name="Nat. Commun.">
        <title>Thousands of microbial genomes shed light on interconnected biogeochemical processes in an aquifer system.</title>
        <authorList>
            <person name="Anantharaman K."/>
            <person name="Brown C.T."/>
            <person name="Hug L.A."/>
            <person name="Sharon I."/>
            <person name="Castelle C.J."/>
            <person name="Probst A.J."/>
            <person name="Thomas B.C."/>
            <person name="Singh A."/>
            <person name="Wilkins M.J."/>
            <person name="Karaoz U."/>
            <person name="Brodie E.L."/>
            <person name="Williams K.H."/>
            <person name="Hubbard S.S."/>
            <person name="Banfield J.F."/>
        </authorList>
    </citation>
    <scope>NUCLEOTIDE SEQUENCE [LARGE SCALE GENOMIC DNA]</scope>
</reference>
<dbReference type="STRING" id="1802439.A2589_03225"/>
<protein>
    <recommendedName>
        <fullName evidence="4">Prepilin-type N-terminal cleavage/methylation domain-containing protein</fullName>
    </recommendedName>
</protein>
<name>A0A1G2QGW9_9BACT</name>
<sequence>MSQSNLQSGFTLIETFVAVLILVFAVIGPLGLLSRAINDGNYAKNQVTAYYLAQEATELIINQRDQNLAASVDWLNDLGNCVGDDCQIGLDLNQQLDIRSCDIEATISNCLLYIQDDLGQQPYYTHTNTGRPAIFRRTATINEDEDSASITVKVVWVNKTNPVELELTTIIYNQGIRTVPTP</sequence>
<keyword evidence="1" id="KW-1133">Transmembrane helix</keyword>
<evidence type="ECO:0000313" key="3">
    <source>
        <dbReference type="Proteomes" id="UP000177838"/>
    </source>
</evidence>
<evidence type="ECO:0000313" key="2">
    <source>
        <dbReference type="EMBL" id="OHA59825.1"/>
    </source>
</evidence>